<protein>
    <submittedName>
        <fullName evidence="1">Uncharacterized protein</fullName>
    </submittedName>
</protein>
<organism evidence="1 2">
    <name type="scientific">Malus baccata</name>
    <name type="common">Siberian crab apple</name>
    <name type="synonym">Pyrus baccata</name>
    <dbReference type="NCBI Taxonomy" id="106549"/>
    <lineage>
        <taxon>Eukaryota</taxon>
        <taxon>Viridiplantae</taxon>
        <taxon>Streptophyta</taxon>
        <taxon>Embryophyta</taxon>
        <taxon>Tracheophyta</taxon>
        <taxon>Spermatophyta</taxon>
        <taxon>Magnoliopsida</taxon>
        <taxon>eudicotyledons</taxon>
        <taxon>Gunneridae</taxon>
        <taxon>Pentapetalae</taxon>
        <taxon>rosids</taxon>
        <taxon>fabids</taxon>
        <taxon>Rosales</taxon>
        <taxon>Rosaceae</taxon>
        <taxon>Amygdaloideae</taxon>
        <taxon>Maleae</taxon>
        <taxon>Malus</taxon>
    </lineage>
</organism>
<comment type="caution">
    <text evidence="1">The sequence shown here is derived from an EMBL/GenBank/DDBJ whole genome shotgun (WGS) entry which is preliminary data.</text>
</comment>
<reference evidence="1 2" key="1">
    <citation type="journal article" date="2019" name="G3 (Bethesda)">
        <title>Sequencing of a Wild Apple (Malus baccata) Genome Unravels the Differences Between Cultivated and Wild Apple Species Regarding Disease Resistance and Cold Tolerance.</title>
        <authorList>
            <person name="Chen X."/>
        </authorList>
    </citation>
    <scope>NUCLEOTIDE SEQUENCE [LARGE SCALE GENOMIC DNA]</scope>
    <source>
        <strain evidence="2">cv. Shandingzi</strain>
        <tissue evidence="1">Leaves</tissue>
    </source>
</reference>
<name>A0A540LKX1_MALBA</name>
<accession>A0A540LKX1</accession>
<evidence type="ECO:0000313" key="1">
    <source>
        <dbReference type="EMBL" id="TQD86979.1"/>
    </source>
</evidence>
<dbReference type="Proteomes" id="UP000315295">
    <property type="component" value="Unassembled WGS sequence"/>
</dbReference>
<sequence length="58" mass="6607">MTFEVGKNFSRNALFMLSQEVTVPGANSYNQSLAFFQKREWKGFHLQNTPINVDGCHA</sequence>
<dbReference type="AlphaFoldDB" id="A0A540LKX1"/>
<proteinExistence type="predicted"/>
<evidence type="ECO:0000313" key="2">
    <source>
        <dbReference type="Proteomes" id="UP000315295"/>
    </source>
</evidence>
<dbReference type="EMBL" id="VIEB01000552">
    <property type="protein sequence ID" value="TQD86979.1"/>
    <property type="molecule type" value="Genomic_DNA"/>
</dbReference>
<gene>
    <name evidence="1" type="ORF">C1H46_027493</name>
</gene>
<keyword evidence="2" id="KW-1185">Reference proteome</keyword>